<dbReference type="Pfam" id="PF16499">
    <property type="entry name" value="Melibiase_2"/>
    <property type="match status" value="2"/>
</dbReference>
<dbReference type="EC" id="3.2.1.22" evidence="5"/>
<protein>
    <recommendedName>
        <fullName evidence="5">Alpha-galactosidase</fullName>
        <ecNumber evidence="5">3.2.1.22</ecNumber>
    </recommendedName>
    <alternativeName>
        <fullName evidence="5">Melibiase</fullName>
    </alternativeName>
</protein>
<dbReference type="GO" id="GO:0004557">
    <property type="term" value="F:alpha-galactosidase activity"/>
    <property type="evidence" value="ECO:0007669"/>
    <property type="project" value="UniProtKB-EC"/>
</dbReference>
<dbReference type="InterPro" id="IPR013785">
    <property type="entry name" value="Aldolase_TIM"/>
</dbReference>
<keyword evidence="5" id="KW-1015">Disulfide bond</keyword>
<dbReference type="SUPFAM" id="SSF51011">
    <property type="entry name" value="Glycosyl hydrolase domain"/>
    <property type="match status" value="1"/>
</dbReference>
<comment type="similarity">
    <text evidence="1 5">Belongs to the glycosyl hydrolase 27 family.</text>
</comment>
<dbReference type="InterPro" id="IPR013222">
    <property type="entry name" value="Glyco_hyd_98_carb-bd"/>
</dbReference>
<dbReference type="PRINTS" id="PR00740">
    <property type="entry name" value="GLHYDRLASE27"/>
</dbReference>
<dbReference type="AlphaFoldDB" id="A0A368JVF7"/>
<dbReference type="Gene3D" id="2.60.40.1180">
    <property type="entry name" value="Golgi alpha-mannosidase II"/>
    <property type="match status" value="1"/>
</dbReference>
<dbReference type="Gene3D" id="3.20.20.70">
    <property type="entry name" value="Aldolase class I"/>
    <property type="match status" value="1"/>
</dbReference>
<proteinExistence type="inferred from homology"/>
<dbReference type="InterPro" id="IPR017853">
    <property type="entry name" value="GH"/>
</dbReference>
<organism evidence="8 9">
    <name type="scientific">Larkinella punicea</name>
    <dbReference type="NCBI Taxonomy" id="2315727"/>
    <lineage>
        <taxon>Bacteria</taxon>
        <taxon>Pseudomonadati</taxon>
        <taxon>Bacteroidota</taxon>
        <taxon>Cytophagia</taxon>
        <taxon>Cytophagales</taxon>
        <taxon>Spirosomataceae</taxon>
        <taxon>Larkinella</taxon>
    </lineage>
</organism>
<accession>A0A368JVF7</accession>
<comment type="caution">
    <text evidence="8">The sequence shown here is derived from an EMBL/GenBank/DDBJ whole genome shotgun (WGS) entry which is preliminary data.</text>
</comment>
<comment type="catalytic activity">
    <reaction evidence="5">
        <text>Hydrolysis of terminal, non-reducing alpha-D-galactose residues in alpha-D-galactosides, including galactose oligosaccharides, galactomannans and galactolipids.</text>
        <dbReference type="EC" id="3.2.1.22"/>
    </reaction>
</comment>
<evidence type="ECO:0000256" key="6">
    <source>
        <dbReference type="SAM" id="SignalP"/>
    </source>
</evidence>
<dbReference type="SMART" id="SM00776">
    <property type="entry name" value="NPCBM"/>
    <property type="match status" value="1"/>
</dbReference>
<dbReference type="RefSeq" id="WP_114403984.1">
    <property type="nucleotide sequence ID" value="NZ_QOWE01000001.1"/>
</dbReference>
<keyword evidence="4 5" id="KW-0326">Glycosidase</keyword>
<dbReference type="OrthoDB" id="9807519at2"/>
<sequence>MSKSFTVLCLFIATATYAQKTSTVWLDDLLIQTFSEGIRPVTAKRNYSNDSMRINRTYFSRGVGAQSVSVLTFYLNKNATRFSAVIGADDLGNTEIPVKFYVVGDRKILFESRAMKVGDAPQNVTVDLTGIERLGLLITDPVGGSNNKRTYANWANAQLIMKGENRPEHLPNADEKYILTPKPGEKPRINSAKIVGATPGNPFLYTIATTGKRPMLFSATGLPTGLELDRKTGIITGKVSQRGTYKTTLKAKNALGEAIRHVTIRIGDTIALTPPIGWNGWNSWETRIDREKVIASADAMVKMGLINHGWTYINIDDAWQGVRAGPLNALQPNEKFPDFKEMVDYIHALGLKAGLYSTPYISSYGGYVGASSDFAKGGESHESIMVNRRAFNHIAPYRFETEDARQMAEWGIDFLKYDWRIDVNSTERMSTALRQSGRDIVFSLSNSAPFANVTDWMRLSNMYRTGPDIRDSWTSLYQLAFTLDKWAPYNGPGHWNDPDMMILGNVSTGPELHPTRLTPDEQYSHVSLFSLLSAPLLIGCPIEQLDVFTLNLLTNDEVIEINQDPLGKSARLVSTENGVQIWLKPLEDGSFAVGLFNVAEYGKTPESYFRWGNETAKTFTFDLAKAGLKSNYRLRDVWRQKDLGVFERTFKTDIRHHGVALLRLFPVR</sequence>
<dbReference type="InterPro" id="IPR041233">
    <property type="entry name" value="Melibiase_C"/>
</dbReference>
<keyword evidence="9" id="KW-1185">Reference proteome</keyword>
<dbReference type="Gene3D" id="2.60.40.10">
    <property type="entry name" value="Immunoglobulins"/>
    <property type="match status" value="1"/>
</dbReference>
<evidence type="ECO:0000256" key="4">
    <source>
        <dbReference type="ARBA" id="ARBA00023295"/>
    </source>
</evidence>
<dbReference type="EMBL" id="QOWE01000001">
    <property type="protein sequence ID" value="RCR71452.1"/>
    <property type="molecule type" value="Genomic_DNA"/>
</dbReference>
<dbReference type="InterPro" id="IPR013783">
    <property type="entry name" value="Ig-like_fold"/>
</dbReference>
<gene>
    <name evidence="8" type="ORF">DUE52_00500</name>
</gene>
<keyword evidence="2 6" id="KW-0732">Signal</keyword>
<dbReference type="Gene3D" id="2.60.120.1060">
    <property type="entry name" value="NPCBM/NEW2 domain"/>
    <property type="match status" value="1"/>
</dbReference>
<dbReference type="PANTHER" id="PTHR11452:SF75">
    <property type="entry name" value="ALPHA-GALACTOSIDASE MEL1"/>
    <property type="match status" value="1"/>
</dbReference>
<feature type="domain" description="Glycosyl hydrolase family 98 putative carbohydrate-binding module" evidence="7">
    <location>
        <begin position="20"/>
        <end position="161"/>
    </location>
</feature>
<dbReference type="SUPFAM" id="SSF51445">
    <property type="entry name" value="(Trans)glycosidases"/>
    <property type="match status" value="1"/>
</dbReference>
<keyword evidence="3 5" id="KW-0378">Hydrolase</keyword>
<reference evidence="8 9" key="1">
    <citation type="submission" date="2018-07" db="EMBL/GenBank/DDBJ databases">
        <title>Genome analysis of Larkinella rosea.</title>
        <authorList>
            <person name="Zhou Z."/>
            <person name="Wang G."/>
        </authorList>
    </citation>
    <scope>NUCLEOTIDE SEQUENCE [LARGE SCALE GENOMIC DNA]</scope>
    <source>
        <strain evidence="9">zzj9</strain>
    </source>
</reference>
<dbReference type="SUPFAM" id="SSF49313">
    <property type="entry name" value="Cadherin-like"/>
    <property type="match status" value="1"/>
</dbReference>
<evidence type="ECO:0000259" key="7">
    <source>
        <dbReference type="SMART" id="SM00776"/>
    </source>
</evidence>
<evidence type="ECO:0000256" key="2">
    <source>
        <dbReference type="ARBA" id="ARBA00022729"/>
    </source>
</evidence>
<dbReference type="Pfam" id="PF08305">
    <property type="entry name" value="NPCBM"/>
    <property type="match status" value="1"/>
</dbReference>
<evidence type="ECO:0000256" key="1">
    <source>
        <dbReference type="ARBA" id="ARBA00009743"/>
    </source>
</evidence>
<dbReference type="InterPro" id="IPR013780">
    <property type="entry name" value="Glyco_hydro_b"/>
</dbReference>
<dbReference type="CDD" id="cd14792">
    <property type="entry name" value="GH27"/>
    <property type="match status" value="1"/>
</dbReference>
<dbReference type="SUPFAM" id="SSF49785">
    <property type="entry name" value="Galactose-binding domain-like"/>
    <property type="match status" value="1"/>
</dbReference>
<dbReference type="GO" id="GO:0005509">
    <property type="term" value="F:calcium ion binding"/>
    <property type="evidence" value="ECO:0007669"/>
    <property type="project" value="InterPro"/>
</dbReference>
<dbReference type="InterPro" id="IPR002241">
    <property type="entry name" value="Glyco_hydro_27"/>
</dbReference>
<dbReference type="Pfam" id="PF05345">
    <property type="entry name" value="He_PIG"/>
    <property type="match status" value="1"/>
</dbReference>
<dbReference type="PANTHER" id="PTHR11452">
    <property type="entry name" value="ALPHA-GALACTOSIDASE/ALPHA-N-ACETYLGALACTOSAMINIDASE"/>
    <property type="match status" value="1"/>
</dbReference>
<dbReference type="GO" id="GO:0016020">
    <property type="term" value="C:membrane"/>
    <property type="evidence" value="ECO:0007669"/>
    <property type="project" value="InterPro"/>
</dbReference>
<dbReference type="InterPro" id="IPR038637">
    <property type="entry name" value="NPCBM_sf"/>
</dbReference>
<dbReference type="Pfam" id="PF17801">
    <property type="entry name" value="Melibiase_C"/>
    <property type="match status" value="1"/>
</dbReference>
<dbReference type="InterPro" id="IPR015919">
    <property type="entry name" value="Cadherin-like_sf"/>
</dbReference>
<evidence type="ECO:0000313" key="8">
    <source>
        <dbReference type="EMBL" id="RCR71452.1"/>
    </source>
</evidence>
<feature type="signal peptide" evidence="6">
    <location>
        <begin position="1"/>
        <end position="18"/>
    </location>
</feature>
<evidence type="ECO:0000256" key="5">
    <source>
        <dbReference type="RuleBase" id="RU361168"/>
    </source>
</evidence>
<evidence type="ECO:0000313" key="9">
    <source>
        <dbReference type="Proteomes" id="UP000253383"/>
    </source>
</evidence>
<name>A0A368JVF7_9BACT</name>
<feature type="chain" id="PRO_5016975887" description="Alpha-galactosidase" evidence="6">
    <location>
        <begin position="19"/>
        <end position="668"/>
    </location>
</feature>
<evidence type="ECO:0000256" key="3">
    <source>
        <dbReference type="ARBA" id="ARBA00022801"/>
    </source>
</evidence>
<dbReference type="Proteomes" id="UP000253383">
    <property type="component" value="Unassembled WGS sequence"/>
</dbReference>
<dbReference type="GO" id="GO:0005975">
    <property type="term" value="P:carbohydrate metabolic process"/>
    <property type="evidence" value="ECO:0007669"/>
    <property type="project" value="InterPro"/>
</dbReference>
<dbReference type="InterPro" id="IPR008979">
    <property type="entry name" value="Galactose-bd-like_sf"/>
</dbReference>